<keyword evidence="4" id="KW-0067">ATP-binding</keyword>
<evidence type="ECO:0000259" key="6">
    <source>
        <dbReference type="PROSITE" id="PS50011"/>
    </source>
</evidence>
<keyword evidence="5" id="KW-0472">Membrane</keyword>
<keyword evidence="3 7" id="KW-0418">Kinase</keyword>
<keyword evidence="2" id="KW-0547">Nucleotide-binding</keyword>
<dbReference type="Gene3D" id="1.10.510.10">
    <property type="entry name" value="Transferase(Phosphotransferase) domain 1"/>
    <property type="match status" value="1"/>
</dbReference>
<dbReference type="EMBL" id="DWVS01000353">
    <property type="protein sequence ID" value="HJC89051.1"/>
    <property type="molecule type" value="Genomic_DNA"/>
</dbReference>
<evidence type="ECO:0000256" key="4">
    <source>
        <dbReference type="ARBA" id="ARBA00022840"/>
    </source>
</evidence>
<feature type="domain" description="Protein kinase" evidence="6">
    <location>
        <begin position="6"/>
        <end position="271"/>
    </location>
</feature>
<dbReference type="GO" id="GO:0004674">
    <property type="term" value="F:protein serine/threonine kinase activity"/>
    <property type="evidence" value="ECO:0007669"/>
    <property type="project" value="UniProtKB-KW"/>
</dbReference>
<feature type="transmembrane region" description="Helical" evidence="5">
    <location>
        <begin position="268"/>
        <end position="287"/>
    </location>
</feature>
<keyword evidence="1" id="KW-0808">Transferase</keyword>
<dbReference type="Gene3D" id="3.30.200.20">
    <property type="entry name" value="Phosphorylase Kinase, domain 1"/>
    <property type="match status" value="1"/>
</dbReference>
<keyword evidence="7" id="KW-0723">Serine/threonine-protein kinase</keyword>
<dbReference type="SUPFAM" id="SSF56112">
    <property type="entry name" value="Protein kinase-like (PK-like)"/>
    <property type="match status" value="1"/>
</dbReference>
<dbReference type="PROSITE" id="PS00108">
    <property type="entry name" value="PROTEIN_KINASE_ST"/>
    <property type="match status" value="1"/>
</dbReference>
<evidence type="ECO:0000313" key="7">
    <source>
        <dbReference type="EMBL" id="HJC89051.1"/>
    </source>
</evidence>
<keyword evidence="5" id="KW-1133">Transmembrane helix</keyword>
<dbReference type="InterPro" id="IPR011009">
    <property type="entry name" value="Kinase-like_dom_sf"/>
</dbReference>
<reference evidence="7" key="1">
    <citation type="journal article" date="2021" name="PeerJ">
        <title>Extensive microbial diversity within the chicken gut microbiome revealed by metagenomics and culture.</title>
        <authorList>
            <person name="Gilroy R."/>
            <person name="Ravi A."/>
            <person name="Getino M."/>
            <person name="Pursley I."/>
            <person name="Horton D.L."/>
            <person name="Alikhan N.F."/>
            <person name="Baker D."/>
            <person name="Gharbi K."/>
            <person name="Hall N."/>
            <person name="Watson M."/>
            <person name="Adriaenssens E.M."/>
            <person name="Foster-Nyarko E."/>
            <person name="Jarju S."/>
            <person name="Secka A."/>
            <person name="Antonio M."/>
            <person name="Oren A."/>
            <person name="Chaudhuri R.R."/>
            <person name="La Ragione R."/>
            <person name="Hildebrand F."/>
            <person name="Pallen M.J."/>
        </authorList>
    </citation>
    <scope>NUCLEOTIDE SEQUENCE</scope>
    <source>
        <strain evidence="7">ChiBcec1-1630</strain>
    </source>
</reference>
<protein>
    <submittedName>
        <fullName evidence="7">Serine/threonine protein kinase</fullName>
    </submittedName>
</protein>
<dbReference type="PANTHER" id="PTHR43289">
    <property type="entry name" value="MITOGEN-ACTIVATED PROTEIN KINASE KINASE KINASE 20-RELATED"/>
    <property type="match status" value="1"/>
</dbReference>
<sequence>MTTERYRILRKLGEGGCGRTYLVRDRKLGKLWAMKEWKPEAEMEDGTGENSGEEEFRILRELDSPCFPRLVEYFWKDGKRYLVMDWVQGQTLEEKLIQDGPFGWREAADCALQLCGALEKLHGGKPAILHLDLKPSNIILTQDGPRLIDFGSAVLAGERENESGKKRVPAITPGFAAPELYEDGKADAGSDVYSLGVVLQVMLTGKKPQAEPEKPEGVPEQLWKIAECALRGDRKKRFSDAGEMEKALESFLEKEEGKRSEKRWRRRAGFVLLGTVLSMLLCFPAVWNRGGRADSFPKGQEAGKEALCSGKRLAAFSQGSVWRMVRQEDEKGRLLGIRHDFENAIRRAAGKRSEILSKNADGFRW</sequence>
<dbReference type="AlphaFoldDB" id="A0A9D2TSK5"/>
<evidence type="ECO:0000313" key="8">
    <source>
        <dbReference type="Proteomes" id="UP000823922"/>
    </source>
</evidence>
<comment type="caution">
    <text evidence="7">The sequence shown here is derived from an EMBL/GenBank/DDBJ whole genome shotgun (WGS) entry which is preliminary data.</text>
</comment>
<reference evidence="7" key="2">
    <citation type="submission" date="2021-04" db="EMBL/GenBank/DDBJ databases">
        <authorList>
            <person name="Gilroy R."/>
        </authorList>
    </citation>
    <scope>NUCLEOTIDE SEQUENCE</scope>
    <source>
        <strain evidence="7">ChiBcec1-1630</strain>
    </source>
</reference>
<evidence type="ECO:0000256" key="1">
    <source>
        <dbReference type="ARBA" id="ARBA00022679"/>
    </source>
</evidence>
<organism evidence="7 8">
    <name type="scientific">Candidatus Eisenbergiella intestinigallinarum</name>
    <dbReference type="NCBI Taxonomy" id="2838549"/>
    <lineage>
        <taxon>Bacteria</taxon>
        <taxon>Bacillati</taxon>
        <taxon>Bacillota</taxon>
        <taxon>Clostridia</taxon>
        <taxon>Lachnospirales</taxon>
        <taxon>Lachnospiraceae</taxon>
        <taxon>Eisenbergiella</taxon>
    </lineage>
</organism>
<dbReference type="GO" id="GO:0005524">
    <property type="term" value="F:ATP binding"/>
    <property type="evidence" value="ECO:0007669"/>
    <property type="project" value="UniProtKB-KW"/>
</dbReference>
<dbReference type="InterPro" id="IPR000719">
    <property type="entry name" value="Prot_kinase_dom"/>
</dbReference>
<dbReference type="Proteomes" id="UP000823922">
    <property type="component" value="Unassembled WGS sequence"/>
</dbReference>
<evidence type="ECO:0000256" key="3">
    <source>
        <dbReference type="ARBA" id="ARBA00022777"/>
    </source>
</evidence>
<name>A0A9D2TSK5_9FIRM</name>
<dbReference type="CDD" id="cd14014">
    <property type="entry name" value="STKc_PknB_like"/>
    <property type="match status" value="1"/>
</dbReference>
<dbReference type="InterPro" id="IPR008271">
    <property type="entry name" value="Ser/Thr_kinase_AS"/>
</dbReference>
<keyword evidence="5" id="KW-0812">Transmembrane</keyword>
<gene>
    <name evidence="7" type="ORF">H9926_13690</name>
</gene>
<evidence type="ECO:0000256" key="5">
    <source>
        <dbReference type="SAM" id="Phobius"/>
    </source>
</evidence>
<accession>A0A9D2TSK5</accession>
<dbReference type="PROSITE" id="PS50011">
    <property type="entry name" value="PROTEIN_KINASE_DOM"/>
    <property type="match status" value="1"/>
</dbReference>
<proteinExistence type="predicted"/>
<dbReference type="SMART" id="SM00220">
    <property type="entry name" value="S_TKc"/>
    <property type="match status" value="1"/>
</dbReference>
<evidence type="ECO:0000256" key="2">
    <source>
        <dbReference type="ARBA" id="ARBA00022741"/>
    </source>
</evidence>
<dbReference type="Pfam" id="PF00069">
    <property type="entry name" value="Pkinase"/>
    <property type="match status" value="1"/>
</dbReference>
<dbReference type="PANTHER" id="PTHR43289:SF34">
    <property type="entry name" value="SERINE_THREONINE-PROTEIN KINASE YBDM-RELATED"/>
    <property type="match status" value="1"/>
</dbReference>